<gene>
    <name evidence="3" type="ORF">GA0070624_3264</name>
</gene>
<dbReference type="InterPro" id="IPR024537">
    <property type="entry name" value="DUF3322"/>
</dbReference>
<evidence type="ECO:0000259" key="2">
    <source>
        <dbReference type="Pfam" id="PF11795"/>
    </source>
</evidence>
<feature type="domain" description="Wadjet protein JetD C-terminal" evidence="1">
    <location>
        <begin position="215"/>
        <end position="401"/>
    </location>
</feature>
<organism evidence="3 4">
    <name type="scientific">Micromonospora rhizosphaerae</name>
    <dbReference type="NCBI Taxonomy" id="568872"/>
    <lineage>
        <taxon>Bacteria</taxon>
        <taxon>Bacillati</taxon>
        <taxon>Actinomycetota</taxon>
        <taxon>Actinomycetes</taxon>
        <taxon>Micromonosporales</taxon>
        <taxon>Micromonosporaceae</taxon>
        <taxon>Micromonospora</taxon>
    </lineage>
</organism>
<dbReference type="OrthoDB" id="322908at2"/>
<reference evidence="4" key="1">
    <citation type="submission" date="2016-06" db="EMBL/GenBank/DDBJ databases">
        <authorList>
            <person name="Varghese N."/>
            <person name="Submissions Spin"/>
        </authorList>
    </citation>
    <scope>NUCLEOTIDE SEQUENCE [LARGE SCALE GENOMIC DNA]</scope>
    <source>
        <strain evidence="4">DSM 45431</strain>
    </source>
</reference>
<dbReference type="Pfam" id="PF09983">
    <property type="entry name" value="JetD_C"/>
    <property type="match status" value="1"/>
</dbReference>
<name>A0A1C6S9Q3_9ACTN</name>
<accession>A0A1C6S9Q3</accession>
<sequence>MSTLVTPEDAVAAIRRKIDQKWAEALCADLDIGDQVVFSVPLRPGVSTGKAVQQLGYAAWHEWHMRWREFYDKLPTGVELVRKTVTIRGVAGDFPATLCADLDSAVTLLADTRTSAEPPTVDIGRARALASAMRSASAILTPATLRAVYRLRAIDMEVLFKAVTWLRQHPDASTWTLRQLPVPGMHTKWLDTHGALLRDVAGRDVRDEVRPRLTAVHLTYVDPDHAASGRRRHDAWTTGDVHDIAYRPRLVLVVENRDCRLWFPPVDDTIVVEGGGKAASALLANVPWIRAAGHVVYWGDIDADGYAILNQFRATLAEPTPDGAPAKPVTSILMNATDLHHYSQHGVNHDKAGRLIKPSPEPLLHLTEAETTAYNSIATAGPTPFRRIEQEAIPITHAVTRLQQILNCQE</sequence>
<evidence type="ECO:0000313" key="4">
    <source>
        <dbReference type="Proteomes" id="UP000199413"/>
    </source>
</evidence>
<dbReference type="Pfam" id="PF11795">
    <property type="entry name" value="DUF3322"/>
    <property type="match status" value="1"/>
</dbReference>
<keyword evidence="4" id="KW-1185">Reference proteome</keyword>
<dbReference type="RefSeq" id="WP_091341974.1">
    <property type="nucleotide sequence ID" value="NZ_FMHV01000002.1"/>
</dbReference>
<evidence type="ECO:0000259" key="1">
    <source>
        <dbReference type="Pfam" id="PF09983"/>
    </source>
</evidence>
<dbReference type="Proteomes" id="UP000199413">
    <property type="component" value="Unassembled WGS sequence"/>
</dbReference>
<evidence type="ECO:0000313" key="3">
    <source>
        <dbReference type="EMBL" id="SCL26227.1"/>
    </source>
</evidence>
<protein>
    <recommendedName>
        <fullName evidence="5">Wadjet protein JetD C-terminal domain-containing protein</fullName>
    </recommendedName>
</protein>
<dbReference type="STRING" id="568872.GA0070624_3264"/>
<dbReference type="InterPro" id="IPR024534">
    <property type="entry name" value="JetD_C"/>
</dbReference>
<feature type="domain" description="DUF3322" evidence="2">
    <location>
        <begin position="13"/>
        <end position="200"/>
    </location>
</feature>
<dbReference type="AlphaFoldDB" id="A0A1C6S9Q3"/>
<proteinExistence type="predicted"/>
<dbReference type="EMBL" id="FMHV01000002">
    <property type="protein sequence ID" value="SCL26227.1"/>
    <property type="molecule type" value="Genomic_DNA"/>
</dbReference>
<evidence type="ECO:0008006" key="5">
    <source>
        <dbReference type="Google" id="ProtNLM"/>
    </source>
</evidence>